<sequence length="216" mass="25220">MSYHLTKEVTIKPTQGQQIIRNCSKCGGKSTYINTENFRVNANGNAIDIWLIYQCEKCKTTYNLSIHERIRPKSLPLEEYEKYLSNNQELAWHVSYDGAVLKRNHVEIDMEKECYSMEVIESSEANIVEKNNDSDTNIIGIDNDTDTNRIEQKYQQIIQIQNPYHIRFRMDRILADLLGRSRTEIKRWFDDGKIVSQPDCKVNKACMQGNIKVHIL</sequence>
<dbReference type="STRING" id="1120996.SAMN02746066_03384"/>
<protein>
    <recommendedName>
        <fullName evidence="3">DUF1062 domain-containing protein</fullName>
    </recommendedName>
</protein>
<gene>
    <name evidence="1" type="ORF">SAMN02746066_03384</name>
</gene>
<dbReference type="AlphaFoldDB" id="A0A1M7LSA3"/>
<keyword evidence="2" id="KW-1185">Reference proteome</keyword>
<accession>A0A1M7LSA3</accession>
<name>A0A1M7LSA3_9FIRM</name>
<evidence type="ECO:0000313" key="1">
    <source>
        <dbReference type="EMBL" id="SHM80599.1"/>
    </source>
</evidence>
<dbReference type="Proteomes" id="UP000184038">
    <property type="component" value="Unassembled WGS sequence"/>
</dbReference>
<dbReference type="RefSeq" id="WP_073289578.1">
    <property type="nucleotide sequence ID" value="NZ_FRCP01000017.1"/>
</dbReference>
<organism evidence="1 2">
    <name type="scientific">Anaerosporobacter mobilis DSM 15930</name>
    <dbReference type="NCBI Taxonomy" id="1120996"/>
    <lineage>
        <taxon>Bacteria</taxon>
        <taxon>Bacillati</taxon>
        <taxon>Bacillota</taxon>
        <taxon>Clostridia</taxon>
        <taxon>Lachnospirales</taxon>
        <taxon>Lachnospiraceae</taxon>
        <taxon>Anaerosporobacter</taxon>
    </lineage>
</organism>
<evidence type="ECO:0008006" key="3">
    <source>
        <dbReference type="Google" id="ProtNLM"/>
    </source>
</evidence>
<dbReference type="InterPro" id="IPR009412">
    <property type="entry name" value="DUF1062"/>
</dbReference>
<dbReference type="OrthoDB" id="9810886at2"/>
<dbReference type="Pfam" id="PF06353">
    <property type="entry name" value="DUF1062"/>
    <property type="match status" value="2"/>
</dbReference>
<dbReference type="EMBL" id="FRCP01000017">
    <property type="protein sequence ID" value="SHM80599.1"/>
    <property type="molecule type" value="Genomic_DNA"/>
</dbReference>
<reference evidence="1 2" key="1">
    <citation type="submission" date="2016-11" db="EMBL/GenBank/DDBJ databases">
        <authorList>
            <person name="Jaros S."/>
            <person name="Januszkiewicz K."/>
            <person name="Wedrychowicz H."/>
        </authorList>
    </citation>
    <scope>NUCLEOTIDE SEQUENCE [LARGE SCALE GENOMIC DNA]</scope>
    <source>
        <strain evidence="1 2">DSM 15930</strain>
    </source>
</reference>
<proteinExistence type="predicted"/>
<evidence type="ECO:0000313" key="2">
    <source>
        <dbReference type="Proteomes" id="UP000184038"/>
    </source>
</evidence>